<reference evidence="1 2" key="1">
    <citation type="submission" date="2021-03" db="EMBL/GenBank/DDBJ databases">
        <title>Sequencing the genomes of 1000 actinobacteria strains.</title>
        <authorList>
            <person name="Klenk H.-P."/>
        </authorList>
    </citation>
    <scope>NUCLEOTIDE SEQUENCE [LARGE SCALE GENOMIC DNA]</scope>
    <source>
        <strain evidence="1 2">DSM 45516</strain>
    </source>
</reference>
<dbReference type="EMBL" id="JAGGMR010000001">
    <property type="protein sequence ID" value="MBP2189431.1"/>
    <property type="molecule type" value="Genomic_DNA"/>
</dbReference>
<dbReference type="RefSeq" id="WP_209888108.1">
    <property type="nucleotide sequence ID" value="NZ_JAGGMR010000001.1"/>
</dbReference>
<proteinExistence type="predicted"/>
<dbReference type="Proteomes" id="UP001519325">
    <property type="component" value="Unassembled WGS sequence"/>
</dbReference>
<comment type="caution">
    <text evidence="1">The sequence shown here is derived from an EMBL/GenBank/DDBJ whole genome shotgun (WGS) entry which is preliminary data.</text>
</comment>
<gene>
    <name evidence="1" type="ORF">BJ987_002332</name>
</gene>
<evidence type="ECO:0000313" key="2">
    <source>
        <dbReference type="Proteomes" id="UP001519325"/>
    </source>
</evidence>
<organism evidence="1 2">
    <name type="scientific">Nocardia goodfellowii</name>
    <dbReference type="NCBI Taxonomy" id="882446"/>
    <lineage>
        <taxon>Bacteria</taxon>
        <taxon>Bacillati</taxon>
        <taxon>Actinomycetota</taxon>
        <taxon>Actinomycetes</taxon>
        <taxon>Mycobacteriales</taxon>
        <taxon>Nocardiaceae</taxon>
        <taxon>Nocardia</taxon>
    </lineage>
</organism>
<evidence type="ECO:0008006" key="3">
    <source>
        <dbReference type="Google" id="ProtNLM"/>
    </source>
</evidence>
<accession>A0ABS4QFG8</accession>
<evidence type="ECO:0000313" key="1">
    <source>
        <dbReference type="EMBL" id="MBP2189431.1"/>
    </source>
</evidence>
<keyword evidence="2" id="KW-1185">Reference proteome</keyword>
<protein>
    <recommendedName>
        <fullName evidence="3">IrrE N-terminal-like domain-containing protein</fullName>
    </recommendedName>
</protein>
<name>A0ABS4QFG8_9NOCA</name>
<sequence length="169" mass="18572">MAGLDDRFSEVSRDVPIPHPWNLHLYLDAVAEYRGREITLHPVDTAVLAGSGCGTGSGLWIAKRDSDVIVYGADTTQWHAEHIIAHELGHMLLGHGPDSAESETPHSVAAITELLPSISAESITHVLGRTDYGTARERDAESFADLVMLAAMRPPRRESLLHRTFFRGR</sequence>